<dbReference type="SUPFAM" id="SSF142754">
    <property type="entry name" value="NadA-like"/>
    <property type="match status" value="1"/>
</dbReference>
<dbReference type="UniPathway" id="UPA00253">
    <property type="reaction ID" value="UER00327"/>
</dbReference>
<dbReference type="GO" id="GO:0051539">
    <property type="term" value="F:4 iron, 4 sulfur cluster binding"/>
    <property type="evidence" value="ECO:0007669"/>
    <property type="project" value="UniProtKB-KW"/>
</dbReference>
<evidence type="ECO:0000256" key="8">
    <source>
        <dbReference type="ARBA" id="ARBA00023004"/>
    </source>
</evidence>
<dbReference type="GO" id="GO:0008987">
    <property type="term" value="F:quinolinate synthetase A activity"/>
    <property type="evidence" value="ECO:0007669"/>
    <property type="project" value="InterPro"/>
</dbReference>
<keyword evidence="6" id="KW-0808">Transferase</keyword>
<keyword evidence="7" id="KW-0479">Metal-binding</keyword>
<reference evidence="10" key="1">
    <citation type="journal article" date="2015" name="Nature">
        <title>Complex archaea that bridge the gap between prokaryotes and eukaryotes.</title>
        <authorList>
            <person name="Spang A."/>
            <person name="Saw J.H."/>
            <person name="Jorgensen S.L."/>
            <person name="Zaremba-Niedzwiedzka K."/>
            <person name="Martijn J."/>
            <person name="Lind A.E."/>
            <person name="van Eijk R."/>
            <person name="Schleper C."/>
            <person name="Guy L."/>
            <person name="Ettema T.J."/>
        </authorList>
    </citation>
    <scope>NUCLEOTIDE SEQUENCE</scope>
</reference>
<keyword evidence="8" id="KW-0408">Iron</keyword>
<keyword evidence="4" id="KW-0004">4Fe-4S</keyword>
<dbReference type="InterPro" id="IPR036094">
    <property type="entry name" value="NadA_sf"/>
</dbReference>
<accession>A0A0F9A3B8</accession>
<dbReference type="PANTHER" id="PTHR30573">
    <property type="entry name" value="QUINOLINATE SYNTHETASE A"/>
    <property type="match status" value="1"/>
</dbReference>
<keyword evidence="9" id="KW-0411">Iron-sulfur</keyword>
<evidence type="ECO:0000256" key="5">
    <source>
        <dbReference type="ARBA" id="ARBA00022642"/>
    </source>
</evidence>
<evidence type="ECO:0000313" key="10">
    <source>
        <dbReference type="EMBL" id="KKL04059.1"/>
    </source>
</evidence>
<feature type="non-terminal residue" evidence="10">
    <location>
        <position position="77"/>
    </location>
</feature>
<evidence type="ECO:0000256" key="6">
    <source>
        <dbReference type="ARBA" id="ARBA00022679"/>
    </source>
</evidence>
<name>A0A0F9A3B8_9ZZZZ</name>
<dbReference type="EC" id="2.5.1.72" evidence="3"/>
<evidence type="ECO:0000256" key="2">
    <source>
        <dbReference type="ARBA" id="ARBA00005065"/>
    </source>
</evidence>
<dbReference type="InterPro" id="IPR003473">
    <property type="entry name" value="NadA"/>
</dbReference>
<comment type="pathway">
    <text evidence="2">Cofactor biosynthesis; NAD(+) biosynthesis; quinolinate from iminoaspartate: step 1/1.</text>
</comment>
<gene>
    <name evidence="10" type="ORF">LCGC14_2619850</name>
</gene>
<evidence type="ECO:0000256" key="9">
    <source>
        <dbReference type="ARBA" id="ARBA00023014"/>
    </source>
</evidence>
<protein>
    <recommendedName>
        <fullName evidence="3">quinolinate synthase</fullName>
        <ecNumber evidence="3">2.5.1.72</ecNumber>
    </recommendedName>
</protein>
<organism evidence="10">
    <name type="scientific">marine sediment metagenome</name>
    <dbReference type="NCBI Taxonomy" id="412755"/>
    <lineage>
        <taxon>unclassified sequences</taxon>
        <taxon>metagenomes</taxon>
        <taxon>ecological metagenomes</taxon>
    </lineage>
</organism>
<dbReference type="Pfam" id="PF02445">
    <property type="entry name" value="NadA"/>
    <property type="match status" value="1"/>
</dbReference>
<comment type="cofactor">
    <cofactor evidence="1">
        <name>[4Fe-4S] cluster</name>
        <dbReference type="ChEBI" id="CHEBI:49883"/>
    </cofactor>
</comment>
<proteinExistence type="predicted"/>
<sequence length="77" mass="8897">MDSYKELSDPEVDEKIWELKNSFKDDLFIPVHHYQRDEIAQFADCTGDSLELSRVSAGTEAKFIVFCGVYFMAEIAR</sequence>
<dbReference type="Gene3D" id="3.40.50.10800">
    <property type="entry name" value="NadA-like"/>
    <property type="match status" value="1"/>
</dbReference>
<dbReference type="AlphaFoldDB" id="A0A0F9A3B8"/>
<comment type="caution">
    <text evidence="10">The sequence shown here is derived from an EMBL/GenBank/DDBJ whole genome shotgun (WGS) entry which is preliminary data.</text>
</comment>
<evidence type="ECO:0000256" key="3">
    <source>
        <dbReference type="ARBA" id="ARBA00012669"/>
    </source>
</evidence>
<dbReference type="EMBL" id="LAZR01044683">
    <property type="protein sequence ID" value="KKL04059.1"/>
    <property type="molecule type" value="Genomic_DNA"/>
</dbReference>
<evidence type="ECO:0000256" key="4">
    <source>
        <dbReference type="ARBA" id="ARBA00022485"/>
    </source>
</evidence>
<dbReference type="PANTHER" id="PTHR30573:SF0">
    <property type="entry name" value="QUINOLINATE SYNTHASE, CHLOROPLASTIC"/>
    <property type="match status" value="1"/>
</dbReference>
<dbReference type="GO" id="GO:0005829">
    <property type="term" value="C:cytosol"/>
    <property type="evidence" value="ECO:0007669"/>
    <property type="project" value="TreeGrafter"/>
</dbReference>
<evidence type="ECO:0000256" key="1">
    <source>
        <dbReference type="ARBA" id="ARBA00001966"/>
    </source>
</evidence>
<keyword evidence="5" id="KW-0662">Pyridine nucleotide biosynthesis</keyword>
<evidence type="ECO:0000256" key="7">
    <source>
        <dbReference type="ARBA" id="ARBA00022723"/>
    </source>
</evidence>
<dbReference type="GO" id="GO:0046872">
    <property type="term" value="F:metal ion binding"/>
    <property type="evidence" value="ECO:0007669"/>
    <property type="project" value="UniProtKB-KW"/>
</dbReference>
<dbReference type="GO" id="GO:0034628">
    <property type="term" value="P:'de novo' NAD+ biosynthetic process from L-aspartate"/>
    <property type="evidence" value="ECO:0007669"/>
    <property type="project" value="TreeGrafter"/>
</dbReference>